<dbReference type="SUPFAM" id="SSF52218">
    <property type="entry name" value="Flavoproteins"/>
    <property type="match status" value="1"/>
</dbReference>
<feature type="domain" description="NADPH-dependent FMN reductase-like" evidence="3">
    <location>
        <begin position="1"/>
        <end position="128"/>
    </location>
</feature>
<dbReference type="EMBL" id="JACOPP010000005">
    <property type="protein sequence ID" value="MBC5733232.1"/>
    <property type="molecule type" value="Genomic_DNA"/>
</dbReference>
<sequence length="322" mass="35338">MKILGLSGGTPNGSNDAMCKEALMGAQECGAEVEFINLNQLEIKHCTGCKACVMSLFSGRGNACVLKDDFQWLVDKMYDADGIVWAVPIFEKCASGLFHTVMDRFGPRLDRGNVMIAAKIAEQGGKPIDPKYLKEKVVSYMGIGGSDWATRIQCDFNTQALTPKWCVIDNECFKWSLDIIMNDAAIAKAHQIGVNIAHAARKVEDGTLNVPHGIMGEDYKGAQGVCPYCHSNNFFLQEDGTAICCLCGMEGVMKNVDGKYVFEYDAEKWLPHAHDSISGKFIHGDDIQNNEGKARAAMATDEAKARKAKYRDFISSSRPVRA</sequence>
<protein>
    <submittedName>
        <fullName evidence="4">Flavodoxin family protein</fullName>
    </submittedName>
</protein>
<accession>A0A8J6M504</accession>
<dbReference type="Gene3D" id="3.40.50.360">
    <property type="match status" value="1"/>
</dbReference>
<dbReference type="Proteomes" id="UP000661435">
    <property type="component" value="Unassembled WGS sequence"/>
</dbReference>
<gene>
    <name evidence="4" type="ORF">H8S57_05775</name>
</gene>
<name>A0A8J6M504_9FIRM</name>
<organism evidence="4 5">
    <name type="scientific">Lawsonibacter hominis</name>
    <dbReference type="NCBI Taxonomy" id="2763053"/>
    <lineage>
        <taxon>Bacteria</taxon>
        <taxon>Bacillati</taxon>
        <taxon>Bacillota</taxon>
        <taxon>Clostridia</taxon>
        <taxon>Eubacteriales</taxon>
        <taxon>Oscillospiraceae</taxon>
        <taxon>Lawsonibacter</taxon>
    </lineage>
</organism>
<evidence type="ECO:0000259" key="3">
    <source>
        <dbReference type="Pfam" id="PF03358"/>
    </source>
</evidence>
<reference evidence="4" key="1">
    <citation type="submission" date="2020-08" db="EMBL/GenBank/DDBJ databases">
        <title>Genome public.</title>
        <authorList>
            <person name="Liu C."/>
            <person name="Sun Q."/>
        </authorList>
    </citation>
    <scope>NUCLEOTIDE SEQUENCE</scope>
    <source>
        <strain evidence="4">NSJ-51</strain>
    </source>
</reference>
<dbReference type="PANTHER" id="PTHR43278">
    <property type="entry name" value="NAD(P)H-DEPENDENT FMN-CONTAINING OXIDOREDUCTASE YWQN-RELATED"/>
    <property type="match status" value="1"/>
</dbReference>
<evidence type="ECO:0000313" key="5">
    <source>
        <dbReference type="Proteomes" id="UP000661435"/>
    </source>
</evidence>
<keyword evidence="1" id="KW-0285">Flavoprotein</keyword>
<evidence type="ECO:0000256" key="2">
    <source>
        <dbReference type="ARBA" id="ARBA00022643"/>
    </source>
</evidence>
<proteinExistence type="predicted"/>
<evidence type="ECO:0000313" key="4">
    <source>
        <dbReference type="EMBL" id="MBC5733232.1"/>
    </source>
</evidence>
<keyword evidence="5" id="KW-1185">Reference proteome</keyword>
<dbReference type="InterPro" id="IPR029039">
    <property type="entry name" value="Flavoprotein-like_sf"/>
</dbReference>
<dbReference type="InterPro" id="IPR051796">
    <property type="entry name" value="ISF_SsuE-like"/>
</dbReference>
<dbReference type="Pfam" id="PF03358">
    <property type="entry name" value="FMN_red"/>
    <property type="match status" value="1"/>
</dbReference>
<dbReference type="PANTHER" id="PTHR43278:SF4">
    <property type="entry name" value="NAD(P)H-DEPENDENT FMN-CONTAINING OXIDOREDUCTASE YWQN-RELATED"/>
    <property type="match status" value="1"/>
</dbReference>
<comment type="caution">
    <text evidence="4">The sequence shown here is derived from an EMBL/GenBank/DDBJ whole genome shotgun (WGS) entry which is preliminary data.</text>
</comment>
<dbReference type="AlphaFoldDB" id="A0A8J6M504"/>
<evidence type="ECO:0000256" key="1">
    <source>
        <dbReference type="ARBA" id="ARBA00022630"/>
    </source>
</evidence>
<dbReference type="GO" id="GO:0016491">
    <property type="term" value="F:oxidoreductase activity"/>
    <property type="evidence" value="ECO:0007669"/>
    <property type="project" value="InterPro"/>
</dbReference>
<dbReference type="InterPro" id="IPR005025">
    <property type="entry name" value="FMN_Rdtase-like_dom"/>
</dbReference>
<dbReference type="RefSeq" id="WP_186907123.1">
    <property type="nucleotide sequence ID" value="NZ_JACOPP010000005.1"/>
</dbReference>
<keyword evidence="2" id="KW-0288">FMN</keyword>